<name>A0AAW6SRJ7_9BACI</name>
<dbReference type="AlphaFoldDB" id="A0AAW6SRJ7"/>
<sequence>MIVRNKIDKKLKRILYPVLKENGFESINNRRYYAVHDNCTWVISINHIGKYYSELSGWPAQSLNVTIGIYFDFIPPIIEFNKFPNHYDCQVQMELCCVNEGENNGYKPDREKETIWWFWSNGKNIEDVINNIKYSFLKTGLPWLKKYSNIERAFEKIEREINSYHKFYNAQFFAKHLKLWDKYEEYHQLFKAEAIKFGE</sequence>
<gene>
    <name evidence="1" type="ORF">P5X88_00925</name>
</gene>
<dbReference type="Proteomes" id="UP001159179">
    <property type="component" value="Unassembled WGS sequence"/>
</dbReference>
<dbReference type="Pfam" id="PF14137">
    <property type="entry name" value="DUF4304"/>
    <property type="match status" value="1"/>
</dbReference>
<evidence type="ECO:0000313" key="2">
    <source>
        <dbReference type="Proteomes" id="UP001159179"/>
    </source>
</evidence>
<dbReference type="InterPro" id="IPR025412">
    <property type="entry name" value="DUF4304"/>
</dbReference>
<dbReference type="EMBL" id="JAROYP010000001">
    <property type="protein sequence ID" value="MDH5159481.1"/>
    <property type="molecule type" value="Genomic_DNA"/>
</dbReference>
<accession>A0AAW6SRJ7</accession>
<reference evidence="1" key="1">
    <citation type="submission" date="2023-03" db="EMBL/GenBank/DDBJ databases">
        <title>Bacterial isolates from washroom surfaces on a university campus.</title>
        <authorList>
            <person name="Holman D.B."/>
            <person name="Gzyl K.E."/>
            <person name="Taheri A.E."/>
        </authorList>
    </citation>
    <scope>NUCLEOTIDE SEQUENCE</scope>
    <source>
        <strain evidence="1">RD03</strain>
    </source>
</reference>
<evidence type="ECO:0000313" key="1">
    <source>
        <dbReference type="EMBL" id="MDH5159481.1"/>
    </source>
</evidence>
<comment type="caution">
    <text evidence="1">The sequence shown here is derived from an EMBL/GenBank/DDBJ whole genome shotgun (WGS) entry which is preliminary data.</text>
</comment>
<dbReference type="RefSeq" id="WP_251336896.1">
    <property type="nucleotide sequence ID" value="NZ_JAMATW010000001.1"/>
</dbReference>
<proteinExistence type="predicted"/>
<organism evidence="1 2">
    <name type="scientific">Heyndrickxia oleronia</name>
    <dbReference type="NCBI Taxonomy" id="38875"/>
    <lineage>
        <taxon>Bacteria</taxon>
        <taxon>Bacillati</taxon>
        <taxon>Bacillota</taxon>
        <taxon>Bacilli</taxon>
        <taxon>Bacillales</taxon>
        <taxon>Bacillaceae</taxon>
        <taxon>Heyndrickxia</taxon>
    </lineage>
</organism>
<protein>
    <submittedName>
        <fullName evidence="1">DUF4304 domain-containing protein</fullName>
    </submittedName>
</protein>